<evidence type="ECO:0000313" key="8">
    <source>
        <dbReference type="Proteomes" id="UP000051494"/>
    </source>
</evidence>
<evidence type="ECO:0000256" key="1">
    <source>
        <dbReference type="ARBA" id="ARBA00010164"/>
    </source>
</evidence>
<name>A0A0Q9YMN2_9GAMM</name>
<accession>A0A0Q9YMN2</accession>
<evidence type="ECO:0000313" key="6">
    <source>
        <dbReference type="EMBL" id="KRG17304.1"/>
    </source>
</evidence>
<dbReference type="EMBL" id="LKHV01000019">
    <property type="protein sequence ID" value="KRG17304.1"/>
    <property type="molecule type" value="Genomic_DNA"/>
</dbReference>
<dbReference type="Proteomes" id="UP000051494">
    <property type="component" value="Unassembled WGS sequence"/>
</dbReference>
<comment type="similarity">
    <text evidence="1">Belongs to the HipA Ser/Thr kinase family.</text>
</comment>
<evidence type="ECO:0000259" key="5">
    <source>
        <dbReference type="Pfam" id="PF13657"/>
    </source>
</evidence>
<reference evidence="7" key="2">
    <citation type="journal article" date="2016" name="Genome Announc.">
        <title>Draft Genome Sequences of Two Novel Amoeba-Resistant Intranuclear Bacteria, 'Candidatus Berkiella cookevillensis' and 'Candidatus Berkiella aquae'.</title>
        <authorList>
            <person name="Mehari Y.T."/>
            <person name="Arivett B.A."/>
            <person name="Farone A.L."/>
            <person name="Gunderson J.H."/>
            <person name="Farone M.B."/>
        </authorList>
    </citation>
    <scope>NUCLEOTIDE SEQUENCE</scope>
    <source>
        <strain evidence="7">CC99</strain>
    </source>
</reference>
<dbReference type="Gene3D" id="1.10.1070.20">
    <property type="match status" value="1"/>
</dbReference>
<protein>
    <submittedName>
        <fullName evidence="6">Serine/threonine-protein kinase HipA</fullName>
        <ecNumber evidence="6">2.7.11.1</ecNumber>
    </submittedName>
    <submittedName>
        <fullName evidence="7">Type II toxin-antitoxin system HipA family toxin</fullName>
    </submittedName>
</protein>
<evidence type="ECO:0000313" key="7">
    <source>
        <dbReference type="EMBL" id="MCS5707355.1"/>
    </source>
</evidence>
<dbReference type="STRING" id="437022.CC99x_02452"/>
<dbReference type="Pfam" id="PF13657">
    <property type="entry name" value="Couple_hipA"/>
    <property type="match status" value="1"/>
</dbReference>
<keyword evidence="8" id="KW-1185">Reference proteome</keyword>
<evidence type="ECO:0000256" key="3">
    <source>
        <dbReference type="ARBA" id="ARBA00022777"/>
    </source>
</evidence>
<dbReference type="InterPro" id="IPR017508">
    <property type="entry name" value="HipA_N1"/>
</dbReference>
<proteinExistence type="inferred from homology"/>
<dbReference type="AlphaFoldDB" id="A0A0Q9YMN2"/>
<dbReference type="InterPro" id="IPR012893">
    <property type="entry name" value="HipA-like_C"/>
</dbReference>
<keyword evidence="2 6" id="KW-0808">Transferase</keyword>
<dbReference type="GO" id="GO:0004674">
    <property type="term" value="F:protein serine/threonine kinase activity"/>
    <property type="evidence" value="ECO:0007669"/>
    <property type="project" value="UniProtKB-EC"/>
</dbReference>
<dbReference type="EC" id="2.7.11.1" evidence="6"/>
<dbReference type="Pfam" id="PF07804">
    <property type="entry name" value="HipA_C"/>
    <property type="match status" value="1"/>
</dbReference>
<dbReference type="OrthoDB" id="9805913at2"/>
<dbReference type="PANTHER" id="PTHR37419:SF1">
    <property type="entry name" value="SERINE_THREONINE-PROTEIN KINASE TOXIN HIPA"/>
    <property type="match status" value="1"/>
</dbReference>
<dbReference type="GO" id="GO:0005829">
    <property type="term" value="C:cytosol"/>
    <property type="evidence" value="ECO:0007669"/>
    <property type="project" value="TreeGrafter"/>
</dbReference>
<reference evidence="7" key="3">
    <citation type="submission" date="2021-06" db="EMBL/GenBank/DDBJ databases">
        <title>Genomic Description and Analysis of Intracellular Bacteria, Candidatus Berkiella cookevillensis and Candidatus Berkiella aquae.</title>
        <authorList>
            <person name="Kidane D.T."/>
            <person name="Mehari Y.T."/>
            <person name="Rice F.C."/>
            <person name="Arivett B.A."/>
            <person name="Farone A.L."/>
            <person name="Berk S.G."/>
            <person name="Farone M.B."/>
        </authorList>
    </citation>
    <scope>NUCLEOTIDE SEQUENCE</scope>
    <source>
        <strain evidence="7">CC99</strain>
    </source>
</reference>
<evidence type="ECO:0000259" key="4">
    <source>
        <dbReference type="Pfam" id="PF07804"/>
    </source>
</evidence>
<organism evidence="6">
    <name type="scientific">Candidatus Berkiella cookevillensis</name>
    <dbReference type="NCBI Taxonomy" id="437022"/>
    <lineage>
        <taxon>Bacteria</taxon>
        <taxon>Pseudomonadati</taxon>
        <taxon>Pseudomonadota</taxon>
        <taxon>Gammaproteobacteria</taxon>
        <taxon>Candidatus Berkiellales</taxon>
        <taxon>Candidatus Berkiellaceae</taxon>
        <taxon>Candidatus Berkiella</taxon>
    </lineage>
</organism>
<dbReference type="NCBIfam" id="TIGR03071">
    <property type="entry name" value="couple_hipA"/>
    <property type="match status" value="1"/>
</dbReference>
<dbReference type="PANTHER" id="PTHR37419">
    <property type="entry name" value="SERINE/THREONINE-PROTEIN KINASE TOXIN HIPA"/>
    <property type="match status" value="1"/>
</dbReference>
<gene>
    <name evidence="6" type="primary">hipA_3</name>
    <name evidence="7" type="ORF">CC99x_000410</name>
    <name evidence="6" type="ORF">CC99x_02452</name>
</gene>
<dbReference type="InterPro" id="IPR052028">
    <property type="entry name" value="HipA_Ser/Thr_kinase"/>
</dbReference>
<reference evidence="6" key="1">
    <citation type="submission" date="2015-09" db="EMBL/GenBank/DDBJ databases">
        <title>Draft Genome Sequences of Two Novel Amoeba-resistant Intranuclear Bacteria, Candidatus Berkiella cookevillensis and Candidatus Berkiella aquae.</title>
        <authorList>
            <person name="Mehari Y.T."/>
            <person name="Arivett B.A."/>
            <person name="Farone A.L."/>
            <person name="Gunderson J.H."/>
            <person name="Farone M.B."/>
        </authorList>
    </citation>
    <scope>NUCLEOTIDE SEQUENCE [LARGE SCALE GENOMIC DNA]</scope>
    <source>
        <strain evidence="6">CC99</strain>
    </source>
</reference>
<dbReference type="RefSeq" id="WP_057625539.1">
    <property type="nucleotide sequence ID" value="NZ_LKHV02000001.1"/>
</dbReference>
<feature type="domain" description="HipA N-terminal subdomain 1" evidence="5">
    <location>
        <begin position="7"/>
        <end position="104"/>
    </location>
</feature>
<feature type="domain" description="HipA-like C-terminal" evidence="4">
    <location>
        <begin position="147"/>
        <end position="377"/>
    </location>
</feature>
<dbReference type="EMBL" id="LKHV02000001">
    <property type="protein sequence ID" value="MCS5707355.1"/>
    <property type="molecule type" value="Genomic_DNA"/>
</dbReference>
<keyword evidence="3 6" id="KW-0418">Kinase</keyword>
<comment type="caution">
    <text evidence="6">The sequence shown here is derived from an EMBL/GenBank/DDBJ whole genome shotgun (WGS) entry which is preliminary data.</text>
</comment>
<dbReference type="CDD" id="cd17793">
    <property type="entry name" value="HipA"/>
    <property type="match status" value="1"/>
</dbReference>
<sequence length="417" mass="48547">MNSSDILNVWYEKNLVGKLWRNEVGVMGFEYDKKWLISGFQISYQIPLKNVKYEPAEGKAHSFFANLLPEEGARDNIVRELKIPNTDFDLLRKLGSECAGALSILPIEADQEDSFHYKELNKEQLKIIILRKGSHLQDISGEPLPRLSLAGAQEKCPIYYSNEKYYLPQGTSPSSHILKFEVPNYKNIPAYEYFLTQLAKTIEIPVVDCKLKKMGEIHYLLITRYDRVLTNGRIKRLHQEDFCQTLGISYRKKYEIDDGPKFLDCYKMLEKICTYPLKDQENLLKWQIFNFLAGNSDGHSKNISIIYKENKIELAPFYDLVCTRAIERISTKLAFSIDEKFEPSEIMLKDWLAFGKECKIKEQYLKKLIKEIATKLISNVDLVRKQFEEEHGPYPALQRVKIVINKTCSRILKEFIV</sequence>
<evidence type="ECO:0000256" key="2">
    <source>
        <dbReference type="ARBA" id="ARBA00022679"/>
    </source>
</evidence>